<geneLocation type="plasmid" evidence="2">
    <name>pts485</name>
</geneLocation>
<gene>
    <name evidence="1" type="ORF">THSYN_31965</name>
</gene>
<protein>
    <recommendedName>
        <fullName evidence="3">DUF2185 domain-containing protein</fullName>
    </recommendedName>
</protein>
<name>A0A2K8UK47_9GAMM</name>
<evidence type="ECO:0008006" key="3">
    <source>
        <dbReference type="Google" id="ProtNLM"/>
    </source>
</evidence>
<organism evidence="1 2">
    <name type="scientific">Candidatus Thiodictyon syntrophicum</name>
    <dbReference type="NCBI Taxonomy" id="1166950"/>
    <lineage>
        <taxon>Bacteria</taxon>
        <taxon>Pseudomonadati</taxon>
        <taxon>Pseudomonadota</taxon>
        <taxon>Gammaproteobacteria</taxon>
        <taxon>Chromatiales</taxon>
        <taxon>Chromatiaceae</taxon>
        <taxon>Thiodictyon</taxon>
    </lineage>
</organism>
<reference evidence="1 2" key="1">
    <citation type="submission" date="2017-03" db="EMBL/GenBank/DDBJ databases">
        <title>Complete genome sequence of Candidatus 'Thiodictyon syntrophicum' sp. nov. strain Cad16T, a photolithoautotroph purple sulfur bacterium isolated from an alpine meromictic lake.</title>
        <authorList>
            <person name="Luedin S.M."/>
            <person name="Pothier J.F."/>
            <person name="Danza F."/>
            <person name="Storelli N."/>
            <person name="Wittwer M."/>
            <person name="Tonolla M."/>
        </authorList>
    </citation>
    <scope>NUCLEOTIDE SEQUENCE [LARGE SCALE GENOMIC DNA]</scope>
    <source>
        <strain evidence="1 2">Cad16T</strain>
        <plasmid evidence="2">Plasmid pts485</plasmid>
    </source>
</reference>
<dbReference type="EMBL" id="CP020372">
    <property type="protein sequence ID" value="AUB85531.1"/>
    <property type="molecule type" value="Genomic_DNA"/>
</dbReference>
<dbReference type="KEGG" id="tsy:THSYN_31965"/>
<evidence type="ECO:0000313" key="1">
    <source>
        <dbReference type="EMBL" id="AUB85531.1"/>
    </source>
</evidence>
<evidence type="ECO:0000313" key="2">
    <source>
        <dbReference type="Proteomes" id="UP000232638"/>
    </source>
</evidence>
<keyword evidence="2" id="KW-1185">Reference proteome</keyword>
<dbReference type="AlphaFoldDB" id="A0A2K8UK47"/>
<keyword evidence="1" id="KW-0614">Plasmid</keyword>
<proteinExistence type="predicted"/>
<sequence>MIQFDPHQKVYVCTHVFDGSQPVTLVSRPDGDWCFLCGSEHEDDASSYRVVGIGHLFDTDPTIQDLSDLEPNWEAERQRPGQTWLRTRCEPNN</sequence>
<accession>A0A2K8UK47</accession>
<dbReference type="Proteomes" id="UP000232638">
    <property type="component" value="Plasmid pTs485"/>
</dbReference>